<dbReference type="OrthoDB" id="5496380at2"/>
<dbReference type="CDD" id="cd01949">
    <property type="entry name" value="GGDEF"/>
    <property type="match status" value="1"/>
</dbReference>
<comment type="cofactor">
    <cofactor evidence="1">
        <name>Mg(2+)</name>
        <dbReference type="ChEBI" id="CHEBI:18420"/>
    </cofactor>
</comment>
<dbReference type="PROSITE" id="PS50887">
    <property type="entry name" value="GGDEF"/>
    <property type="match status" value="1"/>
</dbReference>
<dbReference type="GO" id="GO:1902201">
    <property type="term" value="P:negative regulation of bacterial-type flagellum-dependent cell motility"/>
    <property type="evidence" value="ECO:0007669"/>
    <property type="project" value="TreeGrafter"/>
</dbReference>
<dbReference type="SUPFAM" id="SSF55073">
    <property type="entry name" value="Nucleotide cyclase"/>
    <property type="match status" value="1"/>
</dbReference>
<dbReference type="InterPro" id="IPR050469">
    <property type="entry name" value="Diguanylate_Cyclase"/>
</dbReference>
<sequence length="490" mass="55990">MVDINRHQRHLFILLTLILTIAFITTISLSYIVARNNIRINIIENELPLTGDSIYSEIQRDLIKPVFIADQMAHNTFLRDWIARGEQDTSAVIRYLAEIKVRYNAFTTFYASEYTRRYFTANDILRQIDEKDTWFFRVRSMKEPYEINIDRDERNGNWLTVFINFRIVDDFGRFLGVTGVSLSSDAIVNLVANYNRKFNREIAFYDMAGHNSLYDPISNSRPTPLNELTGLSSLTQSILNHSPIQTKLSYRNEGHHSLTHVNSRFIPELKWYLVISQDEHESLKPLGRVLFLNLVIGLIATLAVLVLTLWVVARYQRRLWHVAVTDKLTGVANRSSGDNKFLQVRNHAHETAEPFSVMVIDCDKFKQVNDEYGHLVGDQVIAGLAQLIRNNIRSTDCVARWGGEEFMVLMPQANCAGAKIRAEALRVAVEQHVFNIGTQSFTKTVSIGVAEWNGTETNEMLFARADQALMQSKRTGRNRVTVSEATASNP</sequence>
<reference evidence="5" key="2">
    <citation type="submission" date="2014-03" db="EMBL/GenBank/DDBJ databases">
        <title>Candidatus Competibacter-lineage genomes retrieved from metagenomes reveal functional metabolic diversity.</title>
        <authorList>
            <person name="McIlroy S.J."/>
            <person name="Albertsen M."/>
            <person name="Andresen E.K."/>
            <person name="Saunders A.M."/>
            <person name="Kristiansen R."/>
            <person name="Stokholm-Bjerregaard M."/>
            <person name="Nielsen K.L."/>
            <person name="Nielsen P.H."/>
        </authorList>
    </citation>
    <scope>NUCLEOTIDE SEQUENCE</scope>
    <source>
        <strain evidence="5">Run_A_D11</strain>
    </source>
</reference>
<dbReference type="GO" id="GO:0052621">
    <property type="term" value="F:diguanylate cyclase activity"/>
    <property type="evidence" value="ECO:0007669"/>
    <property type="project" value="UniProtKB-EC"/>
</dbReference>
<keyword evidence="3" id="KW-1133">Transmembrane helix</keyword>
<dbReference type="Proteomes" id="UP000035760">
    <property type="component" value="Unassembled WGS sequence"/>
</dbReference>
<dbReference type="RefSeq" id="WP_048675297.1">
    <property type="nucleotide sequence ID" value="NZ_CBTJ020000083.1"/>
</dbReference>
<dbReference type="STRING" id="1400863.BN873_720006"/>
<dbReference type="InterPro" id="IPR000160">
    <property type="entry name" value="GGDEF_dom"/>
</dbReference>
<dbReference type="FunFam" id="3.30.70.270:FF:000001">
    <property type="entry name" value="Diguanylate cyclase domain protein"/>
    <property type="match status" value="1"/>
</dbReference>
<dbReference type="InterPro" id="IPR029787">
    <property type="entry name" value="Nucleotide_cyclase"/>
</dbReference>
<dbReference type="EMBL" id="CBTJ020000083">
    <property type="protein sequence ID" value="CDI03912.1"/>
    <property type="molecule type" value="Genomic_DNA"/>
</dbReference>
<keyword evidence="6" id="KW-1185">Reference proteome</keyword>
<keyword evidence="3" id="KW-0812">Transmembrane</keyword>
<evidence type="ECO:0000313" key="5">
    <source>
        <dbReference type="EMBL" id="CDI03912.1"/>
    </source>
</evidence>
<evidence type="ECO:0000313" key="6">
    <source>
        <dbReference type="Proteomes" id="UP000035760"/>
    </source>
</evidence>
<feature type="transmembrane region" description="Helical" evidence="3">
    <location>
        <begin position="12"/>
        <end position="34"/>
    </location>
</feature>
<protein>
    <recommendedName>
        <fullName evidence="2">diguanylate cyclase</fullName>
        <ecNumber evidence="2">2.7.7.65</ecNumber>
    </recommendedName>
</protein>
<accession>W6M8K2</accession>
<feature type="domain" description="GGDEF" evidence="4">
    <location>
        <begin position="353"/>
        <end position="485"/>
    </location>
</feature>
<name>W6M8K2_9GAMM</name>
<dbReference type="Pfam" id="PF00990">
    <property type="entry name" value="GGDEF"/>
    <property type="match status" value="1"/>
</dbReference>
<proteinExistence type="predicted"/>
<dbReference type="PANTHER" id="PTHR45138:SF26">
    <property type="entry name" value="DIGUANYLATE CYCLASE"/>
    <property type="match status" value="1"/>
</dbReference>
<dbReference type="EC" id="2.7.7.65" evidence="2"/>
<comment type="caution">
    <text evidence="5">The sequence shown here is derived from an EMBL/GenBank/DDBJ whole genome shotgun (WGS) entry which is preliminary data.</text>
</comment>
<organism evidence="5 6">
    <name type="scientific">Candidatus Competibacter denitrificans Run_A_D11</name>
    <dbReference type="NCBI Taxonomy" id="1400863"/>
    <lineage>
        <taxon>Bacteria</taxon>
        <taxon>Pseudomonadati</taxon>
        <taxon>Pseudomonadota</taxon>
        <taxon>Gammaproteobacteria</taxon>
        <taxon>Candidatus Competibacteraceae</taxon>
        <taxon>Candidatus Competibacter</taxon>
    </lineage>
</organism>
<dbReference type="GO" id="GO:0005886">
    <property type="term" value="C:plasma membrane"/>
    <property type="evidence" value="ECO:0007669"/>
    <property type="project" value="TreeGrafter"/>
</dbReference>
<evidence type="ECO:0000256" key="2">
    <source>
        <dbReference type="ARBA" id="ARBA00012528"/>
    </source>
</evidence>
<reference evidence="5" key="1">
    <citation type="submission" date="2013-07" db="EMBL/GenBank/DDBJ databases">
        <authorList>
            <person name="McIlroy S."/>
        </authorList>
    </citation>
    <scope>NUCLEOTIDE SEQUENCE [LARGE SCALE GENOMIC DNA]</scope>
    <source>
        <strain evidence="5">Run_A_D11</strain>
    </source>
</reference>
<dbReference type="SMART" id="SM00267">
    <property type="entry name" value="GGDEF"/>
    <property type="match status" value="1"/>
</dbReference>
<dbReference type="NCBIfam" id="TIGR00254">
    <property type="entry name" value="GGDEF"/>
    <property type="match status" value="1"/>
</dbReference>
<dbReference type="AlphaFoldDB" id="W6M8K2"/>
<gene>
    <name evidence="5" type="ORF">BN873_720006</name>
</gene>
<keyword evidence="3" id="KW-0472">Membrane</keyword>
<dbReference type="PANTHER" id="PTHR45138">
    <property type="entry name" value="REGULATORY COMPONENTS OF SENSORY TRANSDUCTION SYSTEM"/>
    <property type="match status" value="1"/>
</dbReference>
<evidence type="ECO:0000256" key="1">
    <source>
        <dbReference type="ARBA" id="ARBA00001946"/>
    </source>
</evidence>
<dbReference type="Gene3D" id="3.30.70.270">
    <property type="match status" value="1"/>
</dbReference>
<dbReference type="InterPro" id="IPR043128">
    <property type="entry name" value="Rev_trsase/Diguanyl_cyclase"/>
</dbReference>
<evidence type="ECO:0000256" key="3">
    <source>
        <dbReference type="SAM" id="Phobius"/>
    </source>
</evidence>
<dbReference type="GO" id="GO:0043709">
    <property type="term" value="P:cell adhesion involved in single-species biofilm formation"/>
    <property type="evidence" value="ECO:0007669"/>
    <property type="project" value="TreeGrafter"/>
</dbReference>
<evidence type="ECO:0000259" key="4">
    <source>
        <dbReference type="PROSITE" id="PS50887"/>
    </source>
</evidence>
<feature type="transmembrane region" description="Helical" evidence="3">
    <location>
        <begin position="290"/>
        <end position="312"/>
    </location>
</feature>